<feature type="transmembrane region" description="Helical" evidence="1">
    <location>
        <begin position="21"/>
        <end position="42"/>
    </location>
</feature>
<reference evidence="2 3" key="1">
    <citation type="submission" date="2023-11" db="EMBL/GenBank/DDBJ databases">
        <title>Coraliomargarita sp. nov., isolated from marine algae.</title>
        <authorList>
            <person name="Lee J.K."/>
            <person name="Baek J.H."/>
            <person name="Kim J.M."/>
            <person name="Choi D.G."/>
            <person name="Jeon C.O."/>
        </authorList>
    </citation>
    <scope>NUCLEOTIDE SEQUENCE [LARGE SCALE GENOMIC DNA]</scope>
    <source>
        <strain evidence="2 3">J2-16</strain>
    </source>
</reference>
<gene>
    <name evidence="2" type="ORF">SH580_11100</name>
</gene>
<evidence type="ECO:0000313" key="3">
    <source>
        <dbReference type="Proteomes" id="UP001324993"/>
    </source>
</evidence>
<keyword evidence="1" id="KW-1133">Transmembrane helix</keyword>
<sequence length="284" mass="31939">MGSSYTNTKRKGGKPTQIQRLSKQALYLGAILLVCAAIYTAIKSIGNSDQSDASTQFPHGTIRELTSLRAFMPAYLSVNCKEPLLESIRTIRIAGTVESDGNSENFVLVKMRPDRMLFNLDRVTHEITYGIIGPEVWERIRIPKKDDIHTMIEGEAAEAWRAQSHFFDRIIEAHLGKGIITGIEAADWNGNDCLKVHITDANEKRVETFIDPFTMYPIAERQILSNGSIQQSEFFDYHDVDGIPIPFHIIASVNNTITTRTRIERAAINTGIMSRLFEVPDSLR</sequence>
<keyword evidence="1" id="KW-0812">Transmembrane</keyword>
<evidence type="ECO:0008006" key="4">
    <source>
        <dbReference type="Google" id="ProtNLM"/>
    </source>
</evidence>
<dbReference type="RefSeq" id="WP_319830945.1">
    <property type="nucleotide sequence ID" value="NZ_CP138858.1"/>
</dbReference>
<keyword evidence="3" id="KW-1185">Reference proteome</keyword>
<evidence type="ECO:0000256" key="1">
    <source>
        <dbReference type="SAM" id="Phobius"/>
    </source>
</evidence>
<protein>
    <recommendedName>
        <fullName evidence="4">Outer membrane lipoprotein-sorting protein</fullName>
    </recommendedName>
</protein>
<name>A0ABZ0RM24_9BACT</name>
<dbReference type="Proteomes" id="UP001324993">
    <property type="component" value="Chromosome"/>
</dbReference>
<keyword evidence="1" id="KW-0472">Membrane</keyword>
<dbReference type="EMBL" id="CP138858">
    <property type="protein sequence ID" value="WPJ93979.1"/>
    <property type="molecule type" value="Genomic_DNA"/>
</dbReference>
<accession>A0ABZ0RM24</accession>
<proteinExistence type="predicted"/>
<evidence type="ECO:0000313" key="2">
    <source>
        <dbReference type="EMBL" id="WPJ93979.1"/>
    </source>
</evidence>
<organism evidence="2 3">
    <name type="scientific">Coraliomargarita algicola</name>
    <dbReference type="NCBI Taxonomy" id="3092156"/>
    <lineage>
        <taxon>Bacteria</taxon>
        <taxon>Pseudomonadati</taxon>
        <taxon>Verrucomicrobiota</taxon>
        <taxon>Opitutia</taxon>
        <taxon>Puniceicoccales</taxon>
        <taxon>Coraliomargaritaceae</taxon>
        <taxon>Coraliomargarita</taxon>
    </lineage>
</organism>